<evidence type="ECO:0000313" key="1">
    <source>
        <dbReference type="EMBL" id="KAF2822836.1"/>
    </source>
</evidence>
<proteinExistence type="predicted"/>
<protein>
    <submittedName>
        <fullName evidence="1">Uncharacterized protein</fullName>
    </submittedName>
</protein>
<sequence length="113" mass="13118">MSTRTHPLATKWYHYVREECTYKSTQNAQFSSLPVEVKEQIYSYTIGEGQRFHVTTDEIGGGDTYKLPPICLTSKLERTIAIRVLLRNTIISLSQLRRRNYDPFARAIRHGVK</sequence>
<accession>A0A6A6ZPT9</accession>
<name>A0A6A6ZPT9_9PLEO</name>
<organism evidence="1 2">
    <name type="scientific">Ophiobolus disseminans</name>
    <dbReference type="NCBI Taxonomy" id="1469910"/>
    <lineage>
        <taxon>Eukaryota</taxon>
        <taxon>Fungi</taxon>
        <taxon>Dikarya</taxon>
        <taxon>Ascomycota</taxon>
        <taxon>Pezizomycotina</taxon>
        <taxon>Dothideomycetes</taxon>
        <taxon>Pleosporomycetidae</taxon>
        <taxon>Pleosporales</taxon>
        <taxon>Pleosporineae</taxon>
        <taxon>Phaeosphaeriaceae</taxon>
        <taxon>Ophiobolus</taxon>
    </lineage>
</organism>
<dbReference type="EMBL" id="MU006233">
    <property type="protein sequence ID" value="KAF2822836.1"/>
    <property type="molecule type" value="Genomic_DNA"/>
</dbReference>
<dbReference type="OrthoDB" id="3671226at2759"/>
<dbReference type="Proteomes" id="UP000799424">
    <property type="component" value="Unassembled WGS sequence"/>
</dbReference>
<keyword evidence="2" id="KW-1185">Reference proteome</keyword>
<evidence type="ECO:0000313" key="2">
    <source>
        <dbReference type="Proteomes" id="UP000799424"/>
    </source>
</evidence>
<gene>
    <name evidence="1" type="ORF">CC86DRAFT_385032</name>
</gene>
<dbReference type="AlphaFoldDB" id="A0A6A6ZPT9"/>
<reference evidence="1" key="1">
    <citation type="journal article" date="2020" name="Stud. Mycol.">
        <title>101 Dothideomycetes genomes: a test case for predicting lifestyles and emergence of pathogens.</title>
        <authorList>
            <person name="Haridas S."/>
            <person name="Albert R."/>
            <person name="Binder M."/>
            <person name="Bloem J."/>
            <person name="Labutti K."/>
            <person name="Salamov A."/>
            <person name="Andreopoulos B."/>
            <person name="Baker S."/>
            <person name="Barry K."/>
            <person name="Bills G."/>
            <person name="Bluhm B."/>
            <person name="Cannon C."/>
            <person name="Castanera R."/>
            <person name="Culley D."/>
            <person name="Daum C."/>
            <person name="Ezra D."/>
            <person name="Gonzalez J."/>
            <person name="Henrissat B."/>
            <person name="Kuo A."/>
            <person name="Liang C."/>
            <person name="Lipzen A."/>
            <person name="Lutzoni F."/>
            <person name="Magnuson J."/>
            <person name="Mondo S."/>
            <person name="Nolan M."/>
            <person name="Ohm R."/>
            <person name="Pangilinan J."/>
            <person name="Park H.-J."/>
            <person name="Ramirez L."/>
            <person name="Alfaro M."/>
            <person name="Sun H."/>
            <person name="Tritt A."/>
            <person name="Yoshinaga Y."/>
            <person name="Zwiers L.-H."/>
            <person name="Turgeon B."/>
            <person name="Goodwin S."/>
            <person name="Spatafora J."/>
            <person name="Crous P."/>
            <person name="Grigoriev I."/>
        </authorList>
    </citation>
    <scope>NUCLEOTIDE SEQUENCE</scope>
    <source>
        <strain evidence="1">CBS 113818</strain>
    </source>
</reference>